<proteinExistence type="predicted"/>
<evidence type="ECO:0000256" key="1">
    <source>
        <dbReference type="SAM" id="Phobius"/>
    </source>
</evidence>
<feature type="transmembrane region" description="Helical" evidence="1">
    <location>
        <begin position="12"/>
        <end position="32"/>
    </location>
</feature>
<dbReference type="PROSITE" id="PS51257">
    <property type="entry name" value="PROKAR_LIPOPROTEIN"/>
    <property type="match status" value="1"/>
</dbReference>
<protein>
    <recommendedName>
        <fullName evidence="4">Lipoprotein</fullName>
    </recommendedName>
</protein>
<evidence type="ECO:0000313" key="3">
    <source>
        <dbReference type="Proteomes" id="UP001208689"/>
    </source>
</evidence>
<keyword evidence="3" id="KW-1185">Reference proteome</keyword>
<evidence type="ECO:0000313" key="2">
    <source>
        <dbReference type="EMBL" id="UYP45883.1"/>
    </source>
</evidence>
<keyword evidence="1" id="KW-0472">Membrane</keyword>
<sequence>MKLNLNRLSGILMLYCMGGACACFPAVFIFRANYDPMAGSIFTIVGGSLLIVSAIFLLINSTEAKSNKVDLDDQKRTQIVYGLMALTVITVVVMFLLGEIIRF</sequence>
<feature type="transmembrane region" description="Helical" evidence="1">
    <location>
        <begin position="38"/>
        <end position="59"/>
    </location>
</feature>
<feature type="transmembrane region" description="Helical" evidence="1">
    <location>
        <begin position="79"/>
        <end position="101"/>
    </location>
</feature>
<dbReference type="Proteomes" id="UP001208689">
    <property type="component" value="Chromosome"/>
</dbReference>
<organism evidence="2 3">
    <name type="scientific">Candidatus Lokiarchaeum ossiferum</name>
    <dbReference type="NCBI Taxonomy" id="2951803"/>
    <lineage>
        <taxon>Archaea</taxon>
        <taxon>Promethearchaeati</taxon>
        <taxon>Promethearchaeota</taxon>
        <taxon>Promethearchaeia</taxon>
        <taxon>Promethearchaeales</taxon>
        <taxon>Promethearchaeaceae</taxon>
        <taxon>Candidatus Lokiarchaeum</taxon>
    </lineage>
</organism>
<gene>
    <name evidence="2" type="ORF">NEF87_002168</name>
</gene>
<name>A0ABY6HQU7_9ARCH</name>
<keyword evidence="1" id="KW-1133">Transmembrane helix</keyword>
<keyword evidence="1" id="KW-0812">Transmembrane</keyword>
<evidence type="ECO:0008006" key="4">
    <source>
        <dbReference type="Google" id="ProtNLM"/>
    </source>
</evidence>
<dbReference type="EMBL" id="CP104013">
    <property type="protein sequence ID" value="UYP45883.1"/>
    <property type="molecule type" value="Genomic_DNA"/>
</dbReference>
<reference evidence="2" key="1">
    <citation type="submission" date="2022-09" db="EMBL/GenBank/DDBJ databases">
        <title>Actin cytoskeleton and complex cell architecture in an #Asgard archaeon.</title>
        <authorList>
            <person name="Ponce Toledo R.I."/>
            <person name="Schleper C."/>
            <person name="Rodrigues Oliveira T."/>
            <person name="Wollweber F."/>
            <person name="Xu J."/>
            <person name="Rittmann S."/>
            <person name="Klingl A."/>
            <person name="Pilhofer M."/>
        </authorList>
    </citation>
    <scope>NUCLEOTIDE SEQUENCE</scope>
    <source>
        <strain evidence="2">B-35</strain>
    </source>
</reference>
<accession>A0ABY6HQU7</accession>